<dbReference type="Proteomes" id="UP000054837">
    <property type="component" value="Unassembled WGS sequence"/>
</dbReference>
<accession>A0A0W8I760</accession>
<reference evidence="1 2" key="1">
    <citation type="submission" date="2015-12" db="EMBL/GenBank/DDBJ databases">
        <title>Serinicoccus chungangenesis strain CD08_5 genome sequencing and assembly.</title>
        <authorList>
            <person name="Chander A.M."/>
            <person name="Kaur G."/>
            <person name="Nair G.R."/>
            <person name="Dhawan D.K."/>
            <person name="Kochhar R.K."/>
            <person name="Mayilraj S."/>
            <person name="Bhadada S.K."/>
        </authorList>
    </citation>
    <scope>NUCLEOTIDE SEQUENCE [LARGE SCALE GENOMIC DNA]</scope>
    <source>
        <strain evidence="1 2">CD08_5</strain>
    </source>
</reference>
<evidence type="ECO:0000313" key="1">
    <source>
        <dbReference type="EMBL" id="KUG54354.1"/>
    </source>
</evidence>
<dbReference type="EMBL" id="LQBL01000027">
    <property type="protein sequence ID" value="KUG54354.1"/>
    <property type="molecule type" value="Genomic_DNA"/>
</dbReference>
<dbReference type="OrthoDB" id="156387at2"/>
<dbReference type="Pfam" id="PF11290">
    <property type="entry name" value="DUF3090"/>
    <property type="match status" value="1"/>
</dbReference>
<dbReference type="AlphaFoldDB" id="A0A0W8I760"/>
<dbReference type="STRING" id="767452.AVL62_03810"/>
<evidence type="ECO:0000313" key="2">
    <source>
        <dbReference type="Proteomes" id="UP000054837"/>
    </source>
</evidence>
<gene>
    <name evidence="1" type="ORF">AVL62_03810</name>
</gene>
<dbReference type="RefSeq" id="WP_058891087.1">
    <property type="nucleotide sequence ID" value="NZ_LQBL01000027.1"/>
</dbReference>
<name>A0A0W8I760_9MICO</name>
<proteinExistence type="predicted"/>
<protein>
    <recommendedName>
        <fullName evidence="3">DUF3090 domain-containing protein</fullName>
    </recommendedName>
</protein>
<organism evidence="1 2">
    <name type="scientific">Serinicoccus chungangensis</name>
    <dbReference type="NCBI Taxonomy" id="767452"/>
    <lineage>
        <taxon>Bacteria</taxon>
        <taxon>Bacillati</taxon>
        <taxon>Actinomycetota</taxon>
        <taxon>Actinomycetes</taxon>
        <taxon>Micrococcales</taxon>
        <taxon>Ornithinimicrobiaceae</taxon>
        <taxon>Serinicoccus</taxon>
    </lineage>
</organism>
<dbReference type="InterPro" id="IPR021441">
    <property type="entry name" value="DUF3090"/>
</dbReference>
<keyword evidence="2" id="KW-1185">Reference proteome</keyword>
<sequence>MAEHVFDPPERCVAGSVGPPGGRTFFLQASDSQRVMTVSLEKEQVRLLGESLAEMLDDVAGPEGTEEAGRAFVDNAPLDTPIEDDFRVQRLSVAWEAGQRRVVLEAYDRPSAEDVAELEDDEEGADLPWAGLPPQSIKVVLEPGRARAFAMRCTASIEGGRPSCPFCGQPLDPTGHICPRANGYRR</sequence>
<evidence type="ECO:0008006" key="3">
    <source>
        <dbReference type="Google" id="ProtNLM"/>
    </source>
</evidence>
<dbReference type="NCBIfam" id="TIGR03847">
    <property type="entry name" value="conserved hypothetical protein"/>
    <property type="match status" value="1"/>
</dbReference>
<comment type="caution">
    <text evidence="1">The sequence shown here is derived from an EMBL/GenBank/DDBJ whole genome shotgun (WGS) entry which is preliminary data.</text>
</comment>